<evidence type="ECO:0000313" key="3">
    <source>
        <dbReference type="Proteomes" id="UP000229335"/>
    </source>
</evidence>
<feature type="domain" description="HicB-like antitoxin of toxin-antitoxin system" evidence="1">
    <location>
        <begin position="9"/>
        <end position="69"/>
    </location>
</feature>
<accession>A0A2M6WL33</accession>
<proteinExistence type="predicted"/>
<dbReference type="EMBL" id="PFAS01000072">
    <property type="protein sequence ID" value="PIT93497.1"/>
    <property type="molecule type" value="Genomic_DNA"/>
</dbReference>
<dbReference type="InterPro" id="IPR031807">
    <property type="entry name" value="HicB-like"/>
</dbReference>
<dbReference type="AlphaFoldDB" id="A0A2M6WL33"/>
<dbReference type="Proteomes" id="UP000229335">
    <property type="component" value="Unassembled WGS sequence"/>
</dbReference>
<gene>
    <name evidence="2" type="ORF">COU00_04020</name>
</gene>
<comment type="caution">
    <text evidence="2">The sequence shown here is derived from an EMBL/GenBank/DDBJ whole genome shotgun (WGS) entry which is preliminary data.</text>
</comment>
<name>A0A2M6WL33_9BACT</name>
<reference evidence="3" key="1">
    <citation type="submission" date="2017-09" db="EMBL/GenBank/DDBJ databases">
        <title>Depth-based differentiation of microbial function through sediment-hosted aquifers and enrichment of novel symbionts in the deep terrestrial subsurface.</title>
        <authorList>
            <person name="Probst A.J."/>
            <person name="Ladd B."/>
            <person name="Jarett J.K."/>
            <person name="Geller-Mcgrath D.E."/>
            <person name="Sieber C.M.K."/>
            <person name="Emerson J.B."/>
            <person name="Anantharaman K."/>
            <person name="Thomas B.C."/>
            <person name="Malmstrom R."/>
            <person name="Stieglmeier M."/>
            <person name="Klingl A."/>
            <person name="Woyke T."/>
            <person name="Ryan C.M."/>
            <person name="Banfield J.F."/>
        </authorList>
    </citation>
    <scope>NUCLEOTIDE SEQUENCE [LARGE SCALE GENOMIC DNA]</scope>
</reference>
<dbReference type="PANTHER" id="PTHR34504">
    <property type="entry name" value="ANTITOXIN HICB"/>
    <property type="match status" value="1"/>
</dbReference>
<dbReference type="Gene3D" id="3.30.160.250">
    <property type="match status" value="1"/>
</dbReference>
<dbReference type="Pfam" id="PF15919">
    <property type="entry name" value="HicB_lk_antitox"/>
    <property type="match status" value="1"/>
</dbReference>
<protein>
    <submittedName>
        <fullName evidence="2">Antitoxin HicB</fullName>
    </submittedName>
</protein>
<organism evidence="2 3">
    <name type="scientific">Candidatus Falkowbacteria bacterium CG10_big_fil_rev_8_21_14_0_10_43_11</name>
    <dbReference type="NCBI Taxonomy" id="1974568"/>
    <lineage>
        <taxon>Bacteria</taxon>
        <taxon>Candidatus Falkowiibacteriota</taxon>
    </lineage>
</organism>
<sequence length="81" mass="9195">MKFYTFRTIIEPDGKGYHGFVPILPGVHTCGATVKDVQKNLKEAIACHVQGLVKDKERIPREEETVEIVQTFSEQELSLSY</sequence>
<dbReference type="PANTHER" id="PTHR34504:SF4">
    <property type="entry name" value="ANTITOXIN HICB"/>
    <property type="match status" value="1"/>
</dbReference>
<dbReference type="InterPro" id="IPR035069">
    <property type="entry name" value="TTHA1013/TTHA0281-like"/>
</dbReference>
<evidence type="ECO:0000313" key="2">
    <source>
        <dbReference type="EMBL" id="PIT93497.1"/>
    </source>
</evidence>
<evidence type="ECO:0000259" key="1">
    <source>
        <dbReference type="Pfam" id="PF15919"/>
    </source>
</evidence>
<dbReference type="InterPro" id="IPR051404">
    <property type="entry name" value="TA_system_antitoxin"/>
</dbReference>
<dbReference type="SUPFAM" id="SSF143100">
    <property type="entry name" value="TTHA1013/TTHA0281-like"/>
    <property type="match status" value="1"/>
</dbReference>